<evidence type="ECO:0000256" key="1">
    <source>
        <dbReference type="ARBA" id="ARBA00001917"/>
    </source>
</evidence>
<keyword evidence="7" id="KW-0521">NADP</keyword>
<dbReference type="Proteomes" id="UP000298264">
    <property type="component" value="Unassembled WGS sequence"/>
</dbReference>
<feature type="domain" description="FAD-binding FR-type" evidence="12">
    <location>
        <begin position="237"/>
        <end position="439"/>
    </location>
</feature>
<keyword evidence="5" id="KW-0288">FMN</keyword>
<evidence type="ECO:0000256" key="4">
    <source>
        <dbReference type="ARBA" id="ARBA00022630"/>
    </source>
</evidence>
<comment type="cofactor">
    <cofactor evidence="1">
        <name>FMN</name>
        <dbReference type="ChEBI" id="CHEBI:58210"/>
    </cofactor>
</comment>
<dbReference type="PRINTS" id="PR00369">
    <property type="entry name" value="FLAVODOXIN"/>
</dbReference>
<dbReference type="InterPro" id="IPR039261">
    <property type="entry name" value="FNR_nucleotide-bd"/>
</dbReference>
<keyword evidence="9" id="KW-0198">Cysteine biosynthesis</keyword>
<dbReference type="InterPro" id="IPR008254">
    <property type="entry name" value="Flavodoxin/NO_synth"/>
</dbReference>
<dbReference type="InterPro" id="IPR003097">
    <property type="entry name" value="CysJ-like_FAD-binding"/>
</dbReference>
<dbReference type="SUPFAM" id="SSF52218">
    <property type="entry name" value="Flavoproteins"/>
    <property type="match status" value="1"/>
</dbReference>
<dbReference type="PANTHER" id="PTHR19384:SF128">
    <property type="entry name" value="NADPH OXIDOREDUCTASE A"/>
    <property type="match status" value="1"/>
</dbReference>
<dbReference type="Pfam" id="PF00667">
    <property type="entry name" value="FAD_binding_1"/>
    <property type="match status" value="1"/>
</dbReference>
<dbReference type="PROSITE" id="PS50902">
    <property type="entry name" value="FLAVODOXIN_LIKE"/>
    <property type="match status" value="1"/>
</dbReference>
<accession>A0A4R9LU68</accession>
<organism evidence="13 14">
    <name type="scientific">Leptospira ilyithenensis</name>
    <dbReference type="NCBI Taxonomy" id="2484901"/>
    <lineage>
        <taxon>Bacteria</taxon>
        <taxon>Pseudomonadati</taxon>
        <taxon>Spirochaetota</taxon>
        <taxon>Spirochaetia</taxon>
        <taxon>Leptospirales</taxon>
        <taxon>Leptospiraceae</taxon>
        <taxon>Leptospira</taxon>
    </lineage>
</organism>
<keyword evidence="4" id="KW-0285">Flavoprotein</keyword>
<keyword evidence="9" id="KW-0028">Amino-acid biosynthesis</keyword>
<evidence type="ECO:0000256" key="7">
    <source>
        <dbReference type="ARBA" id="ARBA00022857"/>
    </source>
</evidence>
<dbReference type="EC" id="1.8.1.2" evidence="3"/>
<evidence type="ECO:0000313" key="13">
    <source>
        <dbReference type="EMBL" id="TGN11657.1"/>
    </source>
</evidence>
<dbReference type="Gene3D" id="3.40.50.80">
    <property type="entry name" value="Nucleotide-binding domain of ferredoxin-NADP reductase (FNR) module"/>
    <property type="match status" value="1"/>
</dbReference>
<dbReference type="InterPro" id="IPR001709">
    <property type="entry name" value="Flavoprot_Pyr_Nucl_cyt_Rdtase"/>
</dbReference>
<dbReference type="InterPro" id="IPR029039">
    <property type="entry name" value="Flavoprotein-like_sf"/>
</dbReference>
<dbReference type="EMBL" id="RQHV01000038">
    <property type="protein sequence ID" value="TGN11657.1"/>
    <property type="molecule type" value="Genomic_DNA"/>
</dbReference>
<dbReference type="GO" id="GO:0004783">
    <property type="term" value="F:sulfite reductase (NADPH) activity"/>
    <property type="evidence" value="ECO:0007669"/>
    <property type="project" value="UniProtKB-EC"/>
</dbReference>
<dbReference type="Gene3D" id="2.40.30.10">
    <property type="entry name" value="Translation factors"/>
    <property type="match status" value="1"/>
</dbReference>
<gene>
    <name evidence="13" type="ORF">EHS11_06045</name>
</gene>
<evidence type="ECO:0000256" key="3">
    <source>
        <dbReference type="ARBA" id="ARBA00012604"/>
    </source>
</evidence>
<dbReference type="GO" id="GO:0005829">
    <property type="term" value="C:cytosol"/>
    <property type="evidence" value="ECO:0007669"/>
    <property type="project" value="TreeGrafter"/>
</dbReference>
<evidence type="ECO:0000256" key="9">
    <source>
        <dbReference type="ARBA" id="ARBA00023192"/>
    </source>
</evidence>
<dbReference type="InterPro" id="IPR001094">
    <property type="entry name" value="Flavdoxin-like"/>
</dbReference>
<evidence type="ECO:0000259" key="12">
    <source>
        <dbReference type="PROSITE" id="PS51384"/>
    </source>
</evidence>
<evidence type="ECO:0000256" key="5">
    <source>
        <dbReference type="ARBA" id="ARBA00022643"/>
    </source>
</evidence>
<dbReference type="OrthoDB" id="9789468at2"/>
<proteinExistence type="predicted"/>
<feature type="domain" description="Flavodoxin-like" evidence="11">
    <location>
        <begin position="73"/>
        <end position="210"/>
    </location>
</feature>
<dbReference type="SUPFAM" id="SSF52343">
    <property type="entry name" value="Ferredoxin reductase-like, C-terminal NADP-linked domain"/>
    <property type="match status" value="1"/>
</dbReference>
<dbReference type="PRINTS" id="PR00371">
    <property type="entry name" value="FPNCR"/>
</dbReference>
<keyword evidence="8" id="KW-0560">Oxidoreductase</keyword>
<dbReference type="InterPro" id="IPR001433">
    <property type="entry name" value="OxRdtase_FAD/NAD-bd"/>
</dbReference>
<evidence type="ECO:0000256" key="8">
    <source>
        <dbReference type="ARBA" id="ARBA00023002"/>
    </source>
</evidence>
<keyword evidence="14" id="KW-1185">Reference proteome</keyword>
<dbReference type="GO" id="GO:0019344">
    <property type="term" value="P:cysteine biosynthetic process"/>
    <property type="evidence" value="ECO:0007669"/>
    <property type="project" value="UniProtKB-KW"/>
</dbReference>
<sequence length="589" mass="65248">MLSDDKRAKFLQLLKETTKDEWVWMNGYLSALTETLGALPPTATRVVGSAGEEATTAFLPAEVESVRSTPISCTVVYGTETGNSKKLSTEFVKKLKAAGHSAKIKSTEQYKLSDLEDESYFFVIISTHGDGDPPAAAKSFVTGLQERKDPLSNLKFAVLALGDTSYPLFCKTGEDVDSMLNTLGGTRIHELGKCDVDYEAVALPWIDDVVRKLAISSSNTVAAKTTANQKAAKPAGRAVYDAKVITNLVLNDVGATKSTRHIELKADSSVVYEPGDSAGFFAHNSESEVADVLRLLGLGKEDRIQWQGETWMAGDLLTKKLSIRFLPERVIKKYEDLTGKTIVPGRKDLDALLTDFKFDAGFDSKKIFEILEPMVPRYYSIASSPAAHGEKEVHLTVAELEIETRTGTKPGLCSGYLSSFAEGSSIQFFIQKNPSFRLPPPDSDLIMIGPGTGIAPFRSYLFERESTGGNGKNWLFFGERNFVSDFYYQTELQAFMDTGLLNRLNTAFSRDTKQKVYVQDRMEENAAELLKWIEEGAYIYLCGSKDPMSKDVDAKLIDILSRRTFHTEIDASDFLKELEESGRYKKDVY</sequence>
<dbReference type="InterPro" id="IPR017938">
    <property type="entry name" value="Riboflavin_synthase-like_b-brl"/>
</dbReference>
<dbReference type="PANTHER" id="PTHR19384">
    <property type="entry name" value="NITRIC OXIDE SYNTHASE-RELATED"/>
    <property type="match status" value="1"/>
</dbReference>
<comment type="caution">
    <text evidence="13">The sequence shown here is derived from an EMBL/GenBank/DDBJ whole genome shotgun (WGS) entry which is preliminary data.</text>
</comment>
<evidence type="ECO:0000256" key="10">
    <source>
        <dbReference type="ARBA" id="ARBA00052219"/>
    </source>
</evidence>
<dbReference type="InterPro" id="IPR017927">
    <property type="entry name" value="FAD-bd_FR_type"/>
</dbReference>
<evidence type="ECO:0000256" key="6">
    <source>
        <dbReference type="ARBA" id="ARBA00022827"/>
    </source>
</evidence>
<dbReference type="Gene3D" id="1.20.990.10">
    <property type="entry name" value="NADPH-cytochrome p450 Reductase, Chain A, domain 3"/>
    <property type="match status" value="1"/>
</dbReference>
<dbReference type="InterPro" id="IPR023173">
    <property type="entry name" value="NADPH_Cyt_P450_Rdtase_alpha"/>
</dbReference>
<dbReference type="Pfam" id="PF00258">
    <property type="entry name" value="Flavodoxin_1"/>
    <property type="match status" value="1"/>
</dbReference>
<keyword evidence="6" id="KW-0274">FAD</keyword>
<dbReference type="Gene3D" id="3.40.50.360">
    <property type="match status" value="1"/>
</dbReference>
<evidence type="ECO:0000259" key="11">
    <source>
        <dbReference type="PROSITE" id="PS50902"/>
    </source>
</evidence>
<dbReference type="SUPFAM" id="SSF63380">
    <property type="entry name" value="Riboflavin synthase domain-like"/>
    <property type="match status" value="1"/>
</dbReference>
<reference evidence="13" key="1">
    <citation type="journal article" date="2019" name="PLoS Negl. Trop. Dis.">
        <title>Revisiting the worldwide diversity of Leptospira species in the environment.</title>
        <authorList>
            <person name="Vincent A.T."/>
            <person name="Schiettekatte O."/>
            <person name="Bourhy P."/>
            <person name="Veyrier F.J."/>
            <person name="Picardeau M."/>
        </authorList>
    </citation>
    <scope>NUCLEOTIDE SEQUENCE [LARGE SCALE GENOMIC DNA]</scope>
    <source>
        <strain evidence="13">201400974</strain>
    </source>
</reference>
<dbReference type="Pfam" id="PF00175">
    <property type="entry name" value="NAD_binding_1"/>
    <property type="match status" value="1"/>
</dbReference>
<protein>
    <recommendedName>
        <fullName evidence="3">assimilatory sulfite reductase (NADPH)</fullName>
        <ecNumber evidence="3">1.8.1.2</ecNumber>
    </recommendedName>
</protein>
<comment type="catalytic activity">
    <reaction evidence="10">
        <text>hydrogen sulfide + 3 NADP(+) + 3 H2O = sulfite + 3 NADPH + 4 H(+)</text>
        <dbReference type="Rhea" id="RHEA:13801"/>
        <dbReference type="ChEBI" id="CHEBI:15377"/>
        <dbReference type="ChEBI" id="CHEBI:15378"/>
        <dbReference type="ChEBI" id="CHEBI:17359"/>
        <dbReference type="ChEBI" id="CHEBI:29919"/>
        <dbReference type="ChEBI" id="CHEBI:57783"/>
        <dbReference type="ChEBI" id="CHEBI:58349"/>
        <dbReference type="EC" id="1.8.1.2"/>
    </reaction>
</comment>
<dbReference type="GO" id="GO:0010181">
    <property type="term" value="F:FMN binding"/>
    <property type="evidence" value="ECO:0007669"/>
    <property type="project" value="InterPro"/>
</dbReference>
<evidence type="ECO:0000256" key="2">
    <source>
        <dbReference type="ARBA" id="ARBA00001974"/>
    </source>
</evidence>
<dbReference type="GO" id="GO:0050660">
    <property type="term" value="F:flavin adenine dinucleotide binding"/>
    <property type="evidence" value="ECO:0007669"/>
    <property type="project" value="TreeGrafter"/>
</dbReference>
<dbReference type="PROSITE" id="PS51384">
    <property type="entry name" value="FAD_FR"/>
    <property type="match status" value="1"/>
</dbReference>
<dbReference type="RefSeq" id="WP_135763507.1">
    <property type="nucleotide sequence ID" value="NZ_RQHV01000038.1"/>
</dbReference>
<dbReference type="FunFam" id="3.40.50.80:FF:000001">
    <property type="entry name" value="NADPH--cytochrome P450 reductase 1"/>
    <property type="match status" value="1"/>
</dbReference>
<comment type="cofactor">
    <cofactor evidence="2">
        <name>FAD</name>
        <dbReference type="ChEBI" id="CHEBI:57692"/>
    </cofactor>
</comment>
<dbReference type="AlphaFoldDB" id="A0A4R9LU68"/>
<evidence type="ECO:0000313" key="14">
    <source>
        <dbReference type="Proteomes" id="UP000298264"/>
    </source>
</evidence>
<name>A0A4R9LU68_9LEPT</name>